<feature type="transmembrane region" description="Helical" evidence="1">
    <location>
        <begin position="12"/>
        <end position="34"/>
    </location>
</feature>
<accession>A0A7C4UAU1</accession>
<protein>
    <recommendedName>
        <fullName evidence="3">Dipeptidylpeptidase IV N-terminal domain-containing protein</fullName>
    </recommendedName>
</protein>
<organism evidence="2">
    <name type="scientific">candidate division WOR-3 bacterium</name>
    <dbReference type="NCBI Taxonomy" id="2052148"/>
    <lineage>
        <taxon>Bacteria</taxon>
        <taxon>Bacteria division WOR-3</taxon>
    </lineage>
</organism>
<gene>
    <name evidence="2" type="ORF">ENV67_06195</name>
</gene>
<dbReference type="EMBL" id="DTHG01000079">
    <property type="protein sequence ID" value="HGW92111.1"/>
    <property type="molecule type" value="Genomic_DNA"/>
</dbReference>
<keyword evidence="1" id="KW-0812">Transmembrane</keyword>
<evidence type="ECO:0000256" key="1">
    <source>
        <dbReference type="SAM" id="Phobius"/>
    </source>
</evidence>
<dbReference type="AlphaFoldDB" id="A0A7C4UAU1"/>
<keyword evidence="1" id="KW-0472">Membrane</keyword>
<dbReference type="SUPFAM" id="SSF69304">
    <property type="entry name" value="Tricorn protease N-terminal domain"/>
    <property type="match status" value="1"/>
</dbReference>
<feature type="transmembrane region" description="Helical" evidence="1">
    <location>
        <begin position="314"/>
        <end position="333"/>
    </location>
</feature>
<sequence length="338" mass="38621">MMMGKRIIKETLIVIFLMLSFSGCGFWNLIGWPWSRFDRNPNLIPVVAKDGYLVLNPVWGPNNKIYYLQSSVLPETDEIELRRINVDGSGDTFLIYGKIGHLCMSKDGEKLAIITGTFPEETYIAEGEDSVCHLIIIDLNGKIIDTIPTSQSKIFWYEFSWTDSFIYYYGYGDTNGGKKGYYRINLNTFQEEFLFESDLCRGFILTSTDSIIECFQSQVNPVRNNYVISCRGGHSEKGEGLFLHKLGTDEREDLDAVPYRYAFNRYPCWSPDGNDVVFSSAKAVGEPLRPGFYEIWILKNVFEQIKIGGEMKKISILICFFSLMGSVINFKLFKTPSC</sequence>
<reference evidence="2" key="1">
    <citation type="journal article" date="2020" name="mSystems">
        <title>Genome- and Community-Level Interaction Insights into Carbon Utilization and Element Cycling Functions of Hydrothermarchaeota in Hydrothermal Sediment.</title>
        <authorList>
            <person name="Zhou Z."/>
            <person name="Liu Y."/>
            <person name="Xu W."/>
            <person name="Pan J."/>
            <person name="Luo Z.H."/>
            <person name="Li M."/>
        </authorList>
    </citation>
    <scope>NUCLEOTIDE SEQUENCE [LARGE SCALE GENOMIC DNA]</scope>
    <source>
        <strain evidence="2">SpSt-780</strain>
    </source>
</reference>
<evidence type="ECO:0008006" key="3">
    <source>
        <dbReference type="Google" id="ProtNLM"/>
    </source>
</evidence>
<comment type="caution">
    <text evidence="2">The sequence shown here is derived from an EMBL/GenBank/DDBJ whole genome shotgun (WGS) entry which is preliminary data.</text>
</comment>
<name>A0A7C4UAU1_UNCW3</name>
<keyword evidence="1" id="KW-1133">Transmembrane helix</keyword>
<proteinExistence type="predicted"/>
<dbReference type="PROSITE" id="PS51257">
    <property type="entry name" value="PROKAR_LIPOPROTEIN"/>
    <property type="match status" value="1"/>
</dbReference>
<evidence type="ECO:0000313" key="2">
    <source>
        <dbReference type="EMBL" id="HGW92111.1"/>
    </source>
</evidence>